<protein>
    <submittedName>
        <fullName evidence="2">Uncharacterized protein</fullName>
    </submittedName>
</protein>
<keyword evidence="3" id="KW-1185">Reference proteome</keyword>
<evidence type="ECO:0000313" key="2">
    <source>
        <dbReference type="EMBL" id="KIJ42680.1"/>
    </source>
</evidence>
<feature type="region of interest" description="Disordered" evidence="1">
    <location>
        <begin position="120"/>
        <end position="140"/>
    </location>
</feature>
<organism evidence="2 3">
    <name type="scientific">Sphaerobolus stellatus (strain SS14)</name>
    <dbReference type="NCBI Taxonomy" id="990650"/>
    <lineage>
        <taxon>Eukaryota</taxon>
        <taxon>Fungi</taxon>
        <taxon>Dikarya</taxon>
        <taxon>Basidiomycota</taxon>
        <taxon>Agaricomycotina</taxon>
        <taxon>Agaricomycetes</taxon>
        <taxon>Phallomycetidae</taxon>
        <taxon>Geastrales</taxon>
        <taxon>Sphaerobolaceae</taxon>
        <taxon>Sphaerobolus</taxon>
    </lineage>
</organism>
<feature type="compositionally biased region" description="Basic and acidic residues" evidence="1">
    <location>
        <begin position="120"/>
        <end position="137"/>
    </location>
</feature>
<dbReference type="HOGENOM" id="CLU_1714474_0_0_1"/>
<proteinExistence type="predicted"/>
<feature type="region of interest" description="Disordered" evidence="1">
    <location>
        <begin position="1"/>
        <end position="47"/>
    </location>
</feature>
<dbReference type="EMBL" id="KN837128">
    <property type="protein sequence ID" value="KIJ42680.1"/>
    <property type="molecule type" value="Genomic_DNA"/>
</dbReference>
<name>A0A0C9VVJ5_SPHS4</name>
<accession>A0A0C9VVJ5</accession>
<dbReference type="AlphaFoldDB" id="A0A0C9VVJ5"/>
<reference evidence="2 3" key="1">
    <citation type="submission" date="2014-06" db="EMBL/GenBank/DDBJ databases">
        <title>Evolutionary Origins and Diversification of the Mycorrhizal Mutualists.</title>
        <authorList>
            <consortium name="DOE Joint Genome Institute"/>
            <consortium name="Mycorrhizal Genomics Consortium"/>
            <person name="Kohler A."/>
            <person name="Kuo A."/>
            <person name="Nagy L.G."/>
            <person name="Floudas D."/>
            <person name="Copeland A."/>
            <person name="Barry K.W."/>
            <person name="Cichocki N."/>
            <person name="Veneault-Fourrey C."/>
            <person name="LaButti K."/>
            <person name="Lindquist E.A."/>
            <person name="Lipzen A."/>
            <person name="Lundell T."/>
            <person name="Morin E."/>
            <person name="Murat C."/>
            <person name="Riley R."/>
            <person name="Ohm R."/>
            <person name="Sun H."/>
            <person name="Tunlid A."/>
            <person name="Henrissat B."/>
            <person name="Grigoriev I.V."/>
            <person name="Hibbett D.S."/>
            <person name="Martin F."/>
        </authorList>
    </citation>
    <scope>NUCLEOTIDE SEQUENCE [LARGE SCALE GENOMIC DNA]</scope>
    <source>
        <strain evidence="2 3">SS14</strain>
    </source>
</reference>
<evidence type="ECO:0000313" key="3">
    <source>
        <dbReference type="Proteomes" id="UP000054279"/>
    </source>
</evidence>
<sequence length="153" mass="17851">MPSNTRPPLQHINLKEMPARSSAKGKPKKQPAEPENHPPGIRMCTSNREGRHRMTEHGHEYENQRALEREQYQERLRTLAANKTQQAQVEALRENEPEDDESVMPEISWEVFKKRRRITHYDSKAEESNTGPDHEPDVSQTDGWCLVFIGTYY</sequence>
<gene>
    <name evidence="2" type="ORF">M422DRAFT_48112</name>
</gene>
<dbReference type="Proteomes" id="UP000054279">
    <property type="component" value="Unassembled WGS sequence"/>
</dbReference>
<evidence type="ECO:0000256" key="1">
    <source>
        <dbReference type="SAM" id="MobiDB-lite"/>
    </source>
</evidence>